<feature type="domain" description="F-box" evidence="1">
    <location>
        <begin position="2"/>
        <end position="48"/>
    </location>
</feature>
<reference evidence="3" key="1">
    <citation type="submission" date="2024-06" db="EMBL/GenBank/DDBJ databases">
        <authorList>
            <person name="Ryan C."/>
        </authorList>
    </citation>
    <scope>NUCLEOTIDE SEQUENCE [LARGE SCALE GENOMIC DNA]</scope>
</reference>
<keyword evidence="3" id="KW-1185">Reference proteome</keyword>
<name>A0ABC8XBW5_9POAL</name>
<accession>A0ABC8XBW5</accession>
<dbReference type="Gene3D" id="1.20.1280.50">
    <property type="match status" value="1"/>
</dbReference>
<dbReference type="PROSITE" id="PS50181">
    <property type="entry name" value="FBOX"/>
    <property type="match status" value="1"/>
</dbReference>
<protein>
    <recommendedName>
        <fullName evidence="1">F-box domain-containing protein</fullName>
    </recommendedName>
</protein>
<evidence type="ECO:0000313" key="3">
    <source>
        <dbReference type="Proteomes" id="UP001497457"/>
    </source>
</evidence>
<evidence type="ECO:0000313" key="2">
    <source>
        <dbReference type="EMBL" id="CAL4922795.1"/>
    </source>
</evidence>
<evidence type="ECO:0000259" key="1">
    <source>
        <dbReference type="PROSITE" id="PS50181"/>
    </source>
</evidence>
<dbReference type="PANTHER" id="PTHR34591">
    <property type="entry name" value="OS03G0653100 PROTEIN-RELATED"/>
    <property type="match status" value="1"/>
</dbReference>
<gene>
    <name evidence="2" type="ORF">URODEC1_LOCUS21919</name>
</gene>
<dbReference type="PANTHER" id="PTHR34591:SF56">
    <property type="entry name" value="F-BOX DOMAIN-CONTAINING PROTEIN"/>
    <property type="match status" value="1"/>
</dbReference>
<reference evidence="2 3" key="2">
    <citation type="submission" date="2024-10" db="EMBL/GenBank/DDBJ databases">
        <authorList>
            <person name="Ryan C."/>
        </authorList>
    </citation>
    <scope>NUCLEOTIDE SEQUENCE [LARGE SCALE GENOMIC DNA]</scope>
</reference>
<organism evidence="2 3">
    <name type="scientific">Urochloa decumbens</name>
    <dbReference type="NCBI Taxonomy" id="240449"/>
    <lineage>
        <taxon>Eukaryota</taxon>
        <taxon>Viridiplantae</taxon>
        <taxon>Streptophyta</taxon>
        <taxon>Embryophyta</taxon>
        <taxon>Tracheophyta</taxon>
        <taxon>Spermatophyta</taxon>
        <taxon>Magnoliopsida</taxon>
        <taxon>Liliopsida</taxon>
        <taxon>Poales</taxon>
        <taxon>Poaceae</taxon>
        <taxon>PACMAD clade</taxon>
        <taxon>Panicoideae</taxon>
        <taxon>Panicodae</taxon>
        <taxon>Paniceae</taxon>
        <taxon>Melinidinae</taxon>
        <taxon>Urochloa</taxon>
    </lineage>
</organism>
<dbReference type="InterPro" id="IPR036047">
    <property type="entry name" value="F-box-like_dom_sf"/>
</dbReference>
<dbReference type="SMART" id="SM00256">
    <property type="entry name" value="FBOX"/>
    <property type="match status" value="1"/>
</dbReference>
<proteinExistence type="predicted"/>
<dbReference type="EMBL" id="OZ075124">
    <property type="protein sequence ID" value="CAL4922795.1"/>
    <property type="molecule type" value="Genomic_DNA"/>
</dbReference>
<dbReference type="AlphaFoldDB" id="A0ABC8XBW5"/>
<dbReference type="InterPro" id="IPR001810">
    <property type="entry name" value="F-box_dom"/>
</dbReference>
<dbReference type="Proteomes" id="UP001497457">
    <property type="component" value="Chromosome 14rd"/>
</dbReference>
<dbReference type="SUPFAM" id="SSF81383">
    <property type="entry name" value="F-box domain"/>
    <property type="match status" value="1"/>
</dbReference>
<sequence length="448" mass="51502">MAVAGRELPDDLIANVLRRLPPRSLAVSRCVCTAWRGLVDARRLLRADQLPRSVGGIFLNYCALYSPEFLSRPTAGPTISGDLEFVPGISEVVDHCNGLLLVEETTDDYVCNPATRRWARVPPCPVPCRKDRRYRIKCLAYDPTVSPHFEVFLIPSLPHPSSPPQSDAWPPSSYALQVFSSKTWCWEERSFVLEGRHLEEKVFVPEGGRVVGKLYWREELHVLCKIGSVLRISMSNAKYTMVPKPSEAECERHGFLSLGRSEKGLYCAFNHDSHGLRIFLLNESGGRLGWELKHIVNLESFARKLHAREDYNHQHKGPWMLQDIDYYKYPYGNSKRREAVEDSFEWNSDDDDVLHTEDMVEGFYKGYITFLGFHPYKEIAFLELDLTRAVAYHWNTGKFQDLGDIYPKNYAEAAGNVAQLVNAFIYTPCWMEDFPENKLEARIEDWRK</sequence>
<dbReference type="Pfam" id="PF00646">
    <property type="entry name" value="F-box"/>
    <property type="match status" value="1"/>
</dbReference>